<comment type="caution">
    <text evidence="1">The sequence shown here is derived from an EMBL/GenBank/DDBJ whole genome shotgun (WGS) entry which is preliminary data.</text>
</comment>
<dbReference type="EMBL" id="LBVC01000078">
    <property type="protein sequence ID" value="KKQ76280.1"/>
    <property type="molecule type" value="Genomic_DNA"/>
</dbReference>
<dbReference type="AlphaFoldDB" id="A0A0G0KLC8"/>
<evidence type="ECO:0000313" key="1">
    <source>
        <dbReference type="EMBL" id="KKQ76280.1"/>
    </source>
</evidence>
<organism evidence="1 2">
    <name type="scientific">Candidatus Daviesbacteria bacterium GW2011_GWF2_38_6</name>
    <dbReference type="NCBI Taxonomy" id="1618432"/>
    <lineage>
        <taxon>Bacteria</taxon>
        <taxon>Candidatus Daviesiibacteriota</taxon>
    </lineage>
</organism>
<name>A0A0G0KLC8_9BACT</name>
<dbReference type="Proteomes" id="UP000034324">
    <property type="component" value="Unassembled WGS sequence"/>
</dbReference>
<protein>
    <submittedName>
        <fullName evidence="1">Uncharacterized protein</fullName>
    </submittedName>
</protein>
<sequence>MGEILKKNAAARAIKLLLSKAFVRKNKSITLKTPNKATGSLVLNSESPKSFTERAVA</sequence>
<accession>A0A0G0KLC8</accession>
<evidence type="ECO:0000313" key="2">
    <source>
        <dbReference type="Proteomes" id="UP000034324"/>
    </source>
</evidence>
<gene>
    <name evidence="1" type="ORF">US99_C0078G0008</name>
</gene>
<reference evidence="1 2" key="1">
    <citation type="journal article" date="2015" name="Nature">
        <title>rRNA introns, odd ribosomes, and small enigmatic genomes across a large radiation of phyla.</title>
        <authorList>
            <person name="Brown C.T."/>
            <person name="Hug L.A."/>
            <person name="Thomas B.C."/>
            <person name="Sharon I."/>
            <person name="Castelle C.J."/>
            <person name="Singh A."/>
            <person name="Wilkins M.J."/>
            <person name="Williams K.H."/>
            <person name="Banfield J.F."/>
        </authorList>
    </citation>
    <scope>NUCLEOTIDE SEQUENCE [LARGE SCALE GENOMIC DNA]</scope>
</reference>
<proteinExistence type="predicted"/>